<proteinExistence type="predicted"/>
<organism evidence="2 3">
    <name type="scientific">Pradoshia eiseniae</name>
    <dbReference type="NCBI Taxonomy" id="2064768"/>
    <lineage>
        <taxon>Bacteria</taxon>
        <taxon>Bacillati</taxon>
        <taxon>Bacillota</taxon>
        <taxon>Bacilli</taxon>
        <taxon>Bacillales</taxon>
        <taxon>Bacillaceae</taxon>
        <taxon>Pradoshia</taxon>
    </lineage>
</organism>
<protein>
    <recommendedName>
        <fullName evidence="1">DUF1659 domain-containing protein</fullName>
    </recommendedName>
</protein>
<evidence type="ECO:0000313" key="2">
    <source>
        <dbReference type="EMBL" id="PQD95700.1"/>
    </source>
</evidence>
<feature type="domain" description="DUF1659" evidence="1">
    <location>
        <begin position="5"/>
        <end position="70"/>
    </location>
</feature>
<dbReference type="Proteomes" id="UP000239663">
    <property type="component" value="Unassembled WGS sequence"/>
</dbReference>
<dbReference type="RefSeq" id="WP_104848847.1">
    <property type="nucleotide sequence ID" value="NZ_PKOZ01000003.1"/>
</dbReference>
<dbReference type="InterPro" id="IPR012454">
    <property type="entry name" value="DUF1659"/>
</dbReference>
<keyword evidence="3" id="KW-1185">Reference proteome</keyword>
<accession>A0A2S7N122</accession>
<evidence type="ECO:0000313" key="3">
    <source>
        <dbReference type="Proteomes" id="UP000239663"/>
    </source>
</evidence>
<evidence type="ECO:0000259" key="1">
    <source>
        <dbReference type="Pfam" id="PF07872"/>
    </source>
</evidence>
<name>A0A2S7N122_9BACI</name>
<reference evidence="2 3" key="1">
    <citation type="submission" date="2017-12" db="EMBL/GenBank/DDBJ databases">
        <title>Taxonomic description and draft genome of Pradoshia cofamensis Gen. nov., sp. nov., a thermotolerant bacillale isolated from anterior gut of earthworm Eisenia fetida.</title>
        <authorList>
            <person name="Saha T."/>
            <person name="Chakraborty R."/>
        </authorList>
    </citation>
    <scope>NUCLEOTIDE SEQUENCE [LARGE SCALE GENOMIC DNA]</scope>
    <source>
        <strain evidence="2 3">EAG3</strain>
    </source>
</reference>
<gene>
    <name evidence="2" type="ORF">CYL18_07350</name>
</gene>
<comment type="caution">
    <text evidence="2">The sequence shown here is derived from an EMBL/GenBank/DDBJ whole genome shotgun (WGS) entry which is preliminary data.</text>
</comment>
<dbReference type="OrthoDB" id="48766at2"/>
<dbReference type="EMBL" id="PKOZ01000003">
    <property type="protein sequence ID" value="PQD95700.1"/>
    <property type="molecule type" value="Genomic_DNA"/>
</dbReference>
<dbReference type="AlphaFoldDB" id="A0A2S7N122"/>
<dbReference type="Pfam" id="PF07872">
    <property type="entry name" value="DUF1659"/>
    <property type="match status" value="1"/>
</dbReference>
<sequence length="72" mass="7805">MNEQFLEVTKLQIEFAVGIDALGKPITKKKTFSNMNNGVGGSALKRCADAIVSLQKHSAIGVKRLDTWGLES</sequence>